<keyword evidence="1" id="KW-0732">Signal</keyword>
<dbReference type="PANTHER" id="PTHR30290">
    <property type="entry name" value="PERIPLASMIC BINDING COMPONENT OF ABC TRANSPORTER"/>
    <property type="match status" value="1"/>
</dbReference>
<reference evidence="3" key="1">
    <citation type="journal article" date="2014" name="Front. Microbiol.">
        <title>High frequency of phylogenetically diverse reductive dehalogenase-homologous genes in deep subseafloor sedimentary metagenomes.</title>
        <authorList>
            <person name="Kawai M."/>
            <person name="Futagami T."/>
            <person name="Toyoda A."/>
            <person name="Takaki Y."/>
            <person name="Nishi S."/>
            <person name="Hori S."/>
            <person name="Arai W."/>
            <person name="Tsubouchi T."/>
            <person name="Morono Y."/>
            <person name="Uchiyama I."/>
            <person name="Ito T."/>
            <person name="Fujiyama A."/>
            <person name="Inagaki F."/>
            <person name="Takami H."/>
        </authorList>
    </citation>
    <scope>NUCLEOTIDE SEQUENCE</scope>
    <source>
        <strain evidence="3">Expedition CK06-06</strain>
    </source>
</reference>
<dbReference type="Gene3D" id="3.40.190.10">
    <property type="entry name" value="Periplasmic binding protein-like II"/>
    <property type="match status" value="1"/>
</dbReference>
<gene>
    <name evidence="3" type="ORF">S01H4_51564</name>
</gene>
<dbReference type="PANTHER" id="PTHR30290:SF38">
    <property type="entry name" value="D,D-DIPEPTIDE-BINDING PERIPLASMIC PROTEIN DDPA-RELATED"/>
    <property type="match status" value="1"/>
</dbReference>
<dbReference type="SUPFAM" id="SSF53850">
    <property type="entry name" value="Periplasmic binding protein-like II"/>
    <property type="match status" value="1"/>
</dbReference>
<dbReference type="Pfam" id="PF00496">
    <property type="entry name" value="SBP_bac_5"/>
    <property type="match status" value="1"/>
</dbReference>
<dbReference type="GO" id="GO:0015833">
    <property type="term" value="P:peptide transport"/>
    <property type="evidence" value="ECO:0007669"/>
    <property type="project" value="TreeGrafter"/>
</dbReference>
<feature type="non-terminal residue" evidence="3">
    <location>
        <position position="1"/>
    </location>
</feature>
<accession>X1BZS1</accession>
<dbReference type="InterPro" id="IPR039424">
    <property type="entry name" value="SBP_5"/>
</dbReference>
<proteinExistence type="predicted"/>
<dbReference type="EMBL" id="BART01029374">
    <property type="protein sequence ID" value="GAH00472.1"/>
    <property type="molecule type" value="Genomic_DNA"/>
</dbReference>
<name>X1BZS1_9ZZZZ</name>
<dbReference type="GO" id="GO:1904680">
    <property type="term" value="F:peptide transmembrane transporter activity"/>
    <property type="evidence" value="ECO:0007669"/>
    <property type="project" value="TreeGrafter"/>
</dbReference>
<protein>
    <recommendedName>
        <fullName evidence="2">Solute-binding protein family 5 domain-containing protein</fullName>
    </recommendedName>
</protein>
<dbReference type="AlphaFoldDB" id="X1BZS1"/>
<comment type="caution">
    <text evidence="3">The sequence shown here is derived from an EMBL/GenBank/DDBJ whole genome shotgun (WGS) entry which is preliminary data.</text>
</comment>
<sequence>IGLVINQVCERLYVYNISSPNLEILPQLASDLGIWEINPDGTANYTISLNSGIFFHDGAPFNATAVKWSFDRLHYFIENGFCPFADLYKYYDIDSSSFKYILNRTEVLDENTVRFILNKPYGQFEGLLTFTGSSILSPLSTPSTEEIDMATGDIVGTGPFVYDGYEVGVEITFHAFEQYWNVKADIEEMVFSVISDPILRREALLNGDVHFLDGIAPSDIPLFEADPNVVLIDEGKTDFTIKSISINYSIIIS</sequence>
<organism evidence="3">
    <name type="scientific">marine sediment metagenome</name>
    <dbReference type="NCBI Taxonomy" id="412755"/>
    <lineage>
        <taxon>unclassified sequences</taxon>
        <taxon>metagenomes</taxon>
        <taxon>ecological metagenomes</taxon>
    </lineage>
</organism>
<evidence type="ECO:0000259" key="2">
    <source>
        <dbReference type="Pfam" id="PF00496"/>
    </source>
</evidence>
<dbReference type="InterPro" id="IPR000914">
    <property type="entry name" value="SBP_5_dom"/>
</dbReference>
<evidence type="ECO:0000256" key="1">
    <source>
        <dbReference type="ARBA" id="ARBA00022729"/>
    </source>
</evidence>
<evidence type="ECO:0000313" key="3">
    <source>
        <dbReference type="EMBL" id="GAH00472.1"/>
    </source>
</evidence>
<feature type="domain" description="Solute-binding protein family 5" evidence="2">
    <location>
        <begin position="24"/>
        <end position="247"/>
    </location>
</feature>